<dbReference type="EMBL" id="JASBNA010000006">
    <property type="protein sequence ID" value="KAK7691225.1"/>
    <property type="molecule type" value="Genomic_DNA"/>
</dbReference>
<keyword evidence="4" id="KW-1185">Reference proteome</keyword>
<evidence type="ECO:0000313" key="4">
    <source>
        <dbReference type="Proteomes" id="UP001385951"/>
    </source>
</evidence>
<organism evidence="2 4">
    <name type="scientific">Cerrena zonata</name>
    <dbReference type="NCBI Taxonomy" id="2478898"/>
    <lineage>
        <taxon>Eukaryota</taxon>
        <taxon>Fungi</taxon>
        <taxon>Dikarya</taxon>
        <taxon>Basidiomycota</taxon>
        <taxon>Agaricomycotina</taxon>
        <taxon>Agaricomycetes</taxon>
        <taxon>Polyporales</taxon>
        <taxon>Cerrenaceae</taxon>
        <taxon>Cerrena</taxon>
    </lineage>
</organism>
<protein>
    <submittedName>
        <fullName evidence="2">Uncharacterized protein</fullName>
    </submittedName>
</protein>
<comment type="caution">
    <text evidence="2">The sequence shown here is derived from an EMBL/GenBank/DDBJ whole genome shotgun (WGS) entry which is preliminary data.</text>
</comment>
<accession>A0AAW0FAU7</accession>
<reference evidence="2 4" key="1">
    <citation type="submission" date="2022-09" db="EMBL/GenBank/DDBJ databases">
        <authorList>
            <person name="Palmer J.M."/>
        </authorList>
    </citation>
    <scope>NUCLEOTIDE SEQUENCE [LARGE SCALE GENOMIC DNA]</scope>
    <source>
        <strain evidence="2 4">DSM 7382</strain>
    </source>
</reference>
<sequence length="114" mass="12278">MVSPIDQEPNFPTNTAFGGWNGVGAGVGGTGMPVNYYDNFEGYHPLAFEGVVAPPPVPPVPVDLDQHIPHSFHVQLVDAFGPPTPPKYTFHQGGLLKAIKKIYIKVLHGLKSMC</sequence>
<evidence type="ECO:0000313" key="1">
    <source>
        <dbReference type="EMBL" id="KAK7676844.1"/>
    </source>
</evidence>
<dbReference type="AlphaFoldDB" id="A0AAW0FAU7"/>
<evidence type="ECO:0000313" key="2">
    <source>
        <dbReference type="EMBL" id="KAK7677698.1"/>
    </source>
</evidence>
<name>A0AAW0FAU7_9APHY</name>
<proteinExistence type="predicted"/>
<dbReference type="EMBL" id="JASBNA010000084">
    <property type="protein sequence ID" value="KAK7677698.1"/>
    <property type="molecule type" value="Genomic_DNA"/>
</dbReference>
<evidence type="ECO:0000313" key="3">
    <source>
        <dbReference type="EMBL" id="KAK7691225.1"/>
    </source>
</evidence>
<dbReference type="EMBL" id="JASBNA010000102">
    <property type="protein sequence ID" value="KAK7676844.1"/>
    <property type="molecule type" value="Genomic_DNA"/>
</dbReference>
<dbReference type="Proteomes" id="UP001385951">
    <property type="component" value="Unassembled WGS sequence"/>
</dbReference>
<gene>
    <name evidence="3" type="ORF">QCA50_006328</name>
    <name evidence="2" type="ORF">QCA50_019389</name>
    <name evidence="1" type="ORF">QCA50_020180</name>
</gene>